<name>A0A4Y8X263_9MICC</name>
<dbReference type="Gene3D" id="3.20.20.150">
    <property type="entry name" value="Divalent-metal-dependent TIM barrel enzymes"/>
    <property type="match status" value="1"/>
</dbReference>
<dbReference type="PROSITE" id="PS51371">
    <property type="entry name" value="CBS"/>
    <property type="match status" value="1"/>
</dbReference>
<keyword evidence="3" id="KW-0808">Transferase</keyword>
<sequence length="747" mass="82543">MIIERTLTPYLVFPEDSLLAALRKMTDNRERIVFVVDSHGFLVGSLTDGDFRRWLLTHPEASLDAPAAEAAHRSPATAPLSASADQMREALPTGAAHLPLLDERGRLAAIAIDREQELRIGAHRVGEGHPAFLIAEIGNNHQGDVDLARRLVDLAVEAGADAVKFQLRDMDALYRQAGAATAGEDLGAQRTLDELAKFSLSVEDMVRVFDHVRDAGVALMCTPWDAPSMRVLREYPVDGVKIASADLTNHGLLRDAAASGLPMVLSTGMSREEEIRESVALVRSLGVPFAMLHAQSTYPAPYKDVNLAYLERLAEIAQAPVGYSGHERGFHVALAAVARGASIIEKHFTVDRSLEGNDHKVSLLPEEFAQMVRQTREIEESIGVAGERVVSTGEAMNRINLAKSLVAARPLQAGATITADDVTVKSPGRGLQPNELPRLVGRTLHREMAEGDFFFAGDLTDTVPTGRQFEFRRPWGLPVRYHDVEALTKDCTPDFLEFHFSYKDLEIDIDSVFREPMPGGFTTHLPDIFSGDFLVDLASDDDAVWERSIAEVQRTIDITRDLKRWFPNEEEPIMVITMGGFTLDRHIRPEERLPKYERIAEAVQRLDTSGIRIAAQTLPPFPWLMGGQQYHNLFMDPDDTVAFVEATGVPLCLDISHSKLSATFLGIPFSEMVEKLAPHTIHLHLVDATGVDGEGPQIGEGDVDWPVLCEQLDRLAPGVSFIPEIWQGHINNGEGFWTALDRLEQWL</sequence>
<dbReference type="SUPFAM" id="SSF51658">
    <property type="entry name" value="Xylose isomerase-like"/>
    <property type="match status" value="1"/>
</dbReference>
<dbReference type="GO" id="GO:0016051">
    <property type="term" value="P:carbohydrate biosynthetic process"/>
    <property type="evidence" value="ECO:0007669"/>
    <property type="project" value="InterPro"/>
</dbReference>
<dbReference type="EC" id="2.5.1.56" evidence="3"/>
<dbReference type="Pfam" id="PF00571">
    <property type="entry name" value="CBS"/>
    <property type="match status" value="1"/>
</dbReference>
<comment type="caution">
    <text evidence="3">The sequence shown here is derived from an EMBL/GenBank/DDBJ whole genome shotgun (WGS) entry which is preliminary data.</text>
</comment>
<evidence type="ECO:0000313" key="4">
    <source>
        <dbReference type="Proteomes" id="UP000560081"/>
    </source>
</evidence>
<dbReference type="EMBL" id="JACHMC010000001">
    <property type="protein sequence ID" value="MBB4883292.1"/>
    <property type="molecule type" value="Genomic_DNA"/>
</dbReference>
<gene>
    <name evidence="3" type="ORF">BJ976_001643</name>
</gene>
<dbReference type="Gene3D" id="3.90.1210.10">
    <property type="entry name" value="Antifreeze-like/N-acetylneuraminic acid synthase C-terminal domain"/>
    <property type="match status" value="1"/>
</dbReference>
<dbReference type="InterPro" id="IPR013022">
    <property type="entry name" value="Xyl_isomerase-like_TIM-brl"/>
</dbReference>
<dbReference type="InterPro" id="IPR013132">
    <property type="entry name" value="PseI/NeuA/B-like_N"/>
</dbReference>
<dbReference type="Pfam" id="PF01261">
    <property type="entry name" value="AP_endonuc_2"/>
    <property type="match status" value="1"/>
</dbReference>
<keyword evidence="2" id="KW-0119">Carbohydrate metabolism</keyword>
<reference evidence="3 4" key="1">
    <citation type="submission" date="2020-08" db="EMBL/GenBank/DDBJ databases">
        <title>Sequencing the genomes of 1000 actinobacteria strains.</title>
        <authorList>
            <person name="Klenk H.-P."/>
        </authorList>
    </citation>
    <scope>NUCLEOTIDE SEQUENCE [LARGE SCALE GENOMIC DNA]</scope>
    <source>
        <strain evidence="3 4">DSM 19079</strain>
    </source>
</reference>
<dbReference type="SUPFAM" id="SSF51569">
    <property type="entry name" value="Aldolase"/>
    <property type="match status" value="1"/>
</dbReference>
<dbReference type="InterPro" id="IPR000644">
    <property type="entry name" value="CBS_dom"/>
</dbReference>
<dbReference type="OrthoDB" id="9814210at2"/>
<dbReference type="SUPFAM" id="SSF54631">
    <property type="entry name" value="CBS-domain pair"/>
    <property type="match status" value="1"/>
</dbReference>
<dbReference type="GO" id="GO:0050462">
    <property type="term" value="F:N-acetylneuraminate synthase activity"/>
    <property type="evidence" value="ECO:0007669"/>
    <property type="project" value="UniProtKB-EC"/>
</dbReference>
<protein>
    <submittedName>
        <fullName evidence="3">N-acetylneuraminate synthase</fullName>
        <ecNumber evidence="3">2.5.1.56</ecNumber>
    </submittedName>
</protein>
<dbReference type="RefSeq" id="WP_135029008.1">
    <property type="nucleotide sequence ID" value="NZ_BMLA01000002.1"/>
</dbReference>
<evidence type="ECO:0000256" key="2">
    <source>
        <dbReference type="ARBA" id="ARBA00023277"/>
    </source>
</evidence>
<evidence type="ECO:0000256" key="1">
    <source>
        <dbReference type="ARBA" id="ARBA00023122"/>
    </source>
</evidence>
<dbReference type="InterPro" id="IPR013785">
    <property type="entry name" value="Aldolase_TIM"/>
</dbReference>
<dbReference type="InterPro" id="IPR051690">
    <property type="entry name" value="PseI-like"/>
</dbReference>
<dbReference type="AlphaFoldDB" id="A0A4Y8X263"/>
<dbReference type="Gene3D" id="3.10.580.10">
    <property type="entry name" value="CBS-domain"/>
    <property type="match status" value="1"/>
</dbReference>
<dbReference type="InterPro" id="IPR036237">
    <property type="entry name" value="Xyl_isomerase-like_sf"/>
</dbReference>
<dbReference type="Gene3D" id="3.20.20.70">
    <property type="entry name" value="Aldolase class I"/>
    <property type="match status" value="1"/>
</dbReference>
<dbReference type="GO" id="GO:0047444">
    <property type="term" value="F:N-acylneuraminate-9-phosphate synthase activity"/>
    <property type="evidence" value="ECO:0007669"/>
    <property type="project" value="TreeGrafter"/>
</dbReference>
<keyword evidence="4" id="KW-1185">Reference proteome</keyword>
<dbReference type="InterPro" id="IPR046342">
    <property type="entry name" value="CBS_dom_sf"/>
</dbReference>
<evidence type="ECO:0000313" key="3">
    <source>
        <dbReference type="EMBL" id="MBB4883292.1"/>
    </source>
</evidence>
<keyword evidence="1" id="KW-0129">CBS domain</keyword>
<dbReference type="Pfam" id="PF08666">
    <property type="entry name" value="SAF"/>
    <property type="match status" value="1"/>
</dbReference>
<dbReference type="InterPro" id="IPR013974">
    <property type="entry name" value="SAF"/>
</dbReference>
<dbReference type="Proteomes" id="UP000560081">
    <property type="component" value="Unassembled WGS sequence"/>
</dbReference>
<dbReference type="PANTHER" id="PTHR42966:SF3">
    <property type="entry name" value="BLR5971 PROTEIN"/>
    <property type="match status" value="1"/>
</dbReference>
<dbReference type="PROSITE" id="PS50844">
    <property type="entry name" value="AFP_LIKE"/>
    <property type="match status" value="1"/>
</dbReference>
<organism evidence="3 4">
    <name type="scientific">Micrococcus flavus</name>
    <dbReference type="NCBI Taxonomy" id="384602"/>
    <lineage>
        <taxon>Bacteria</taxon>
        <taxon>Bacillati</taxon>
        <taxon>Actinomycetota</taxon>
        <taxon>Actinomycetes</taxon>
        <taxon>Micrococcales</taxon>
        <taxon>Micrococcaceae</taxon>
        <taxon>Micrococcus</taxon>
    </lineage>
</organism>
<dbReference type="SMART" id="SM00858">
    <property type="entry name" value="SAF"/>
    <property type="match status" value="1"/>
</dbReference>
<dbReference type="Pfam" id="PF03102">
    <property type="entry name" value="NeuB"/>
    <property type="match status" value="1"/>
</dbReference>
<dbReference type="PANTHER" id="PTHR42966">
    <property type="entry name" value="N-ACETYLNEURAMINATE SYNTHASE"/>
    <property type="match status" value="1"/>
</dbReference>
<dbReference type="CDD" id="cd11615">
    <property type="entry name" value="SAF_NeuB_like"/>
    <property type="match status" value="1"/>
</dbReference>
<dbReference type="SUPFAM" id="SSF51269">
    <property type="entry name" value="AFP III-like domain"/>
    <property type="match status" value="1"/>
</dbReference>
<dbReference type="InterPro" id="IPR006190">
    <property type="entry name" value="SAF_AFP_Neu5Ac"/>
</dbReference>
<accession>A0A4Y8X263</accession>
<proteinExistence type="predicted"/>
<dbReference type="InterPro" id="IPR057736">
    <property type="entry name" value="SAF_PseI/NeuA/NeuB"/>
</dbReference>
<dbReference type="InterPro" id="IPR036732">
    <property type="entry name" value="AFP_Neu5c_C_sf"/>
</dbReference>